<accession>A0A4R3L4C0</accession>
<dbReference type="GO" id="GO:0016740">
    <property type="term" value="F:transferase activity"/>
    <property type="evidence" value="ECO:0007669"/>
    <property type="project" value="UniProtKB-KW"/>
</dbReference>
<evidence type="ECO:0000313" key="3">
    <source>
        <dbReference type="EMBL" id="TCS94419.1"/>
    </source>
</evidence>
<keyword evidence="1" id="KW-0472">Membrane</keyword>
<dbReference type="Proteomes" id="UP000294599">
    <property type="component" value="Unassembled WGS sequence"/>
</dbReference>
<keyword evidence="3" id="KW-0808">Transferase</keyword>
<evidence type="ECO:0000259" key="2">
    <source>
        <dbReference type="PROSITE" id="PS50206"/>
    </source>
</evidence>
<dbReference type="PANTHER" id="PTHR43031:SF18">
    <property type="entry name" value="RHODANESE-RELATED SULFURTRANSFERASES"/>
    <property type="match status" value="1"/>
</dbReference>
<dbReference type="PROSITE" id="PS50206">
    <property type="entry name" value="RHODANESE_3"/>
    <property type="match status" value="1"/>
</dbReference>
<dbReference type="Gene3D" id="3.40.250.10">
    <property type="entry name" value="Rhodanese-like domain"/>
    <property type="match status" value="1"/>
</dbReference>
<dbReference type="OrthoDB" id="9808735at2"/>
<evidence type="ECO:0000256" key="1">
    <source>
        <dbReference type="SAM" id="Phobius"/>
    </source>
</evidence>
<dbReference type="PANTHER" id="PTHR43031">
    <property type="entry name" value="FAD-DEPENDENT OXIDOREDUCTASE"/>
    <property type="match status" value="1"/>
</dbReference>
<name>A0A4R3L4C0_9GAMM</name>
<dbReference type="InterPro" id="IPR036873">
    <property type="entry name" value="Rhodanese-like_dom_sf"/>
</dbReference>
<protein>
    <submittedName>
        <fullName evidence="3">Rhodanese-related sulfurtransferase</fullName>
    </submittedName>
</protein>
<dbReference type="InterPro" id="IPR001763">
    <property type="entry name" value="Rhodanese-like_dom"/>
</dbReference>
<dbReference type="RefSeq" id="WP_123522981.1">
    <property type="nucleotide sequence ID" value="NZ_JBHLWF010000027.1"/>
</dbReference>
<dbReference type="CDD" id="cd00158">
    <property type="entry name" value="RHOD"/>
    <property type="match status" value="1"/>
</dbReference>
<dbReference type="Pfam" id="PF00581">
    <property type="entry name" value="Rhodanese"/>
    <property type="match status" value="1"/>
</dbReference>
<dbReference type="InterPro" id="IPR050229">
    <property type="entry name" value="GlpE_sulfurtransferase"/>
</dbReference>
<evidence type="ECO:0000313" key="4">
    <source>
        <dbReference type="Proteomes" id="UP000294599"/>
    </source>
</evidence>
<sequence>MDRFPEFVSQNLFLVMAFVGLTVFLIGSVVSRFLRGYKEVTPAQLTMLINRENALVVDLSPLADFEKAHIPGSRHVLPSQFDPENKELAKVKDRPVVVVCRNGMSSGSAAQRLVKAGFTRAYALAGGVAQWQAAELPLVRGKA</sequence>
<comment type="caution">
    <text evidence="3">The sequence shown here is derived from an EMBL/GenBank/DDBJ whole genome shotgun (WGS) entry which is preliminary data.</text>
</comment>
<feature type="domain" description="Rhodanese" evidence="2">
    <location>
        <begin position="50"/>
        <end position="140"/>
    </location>
</feature>
<feature type="transmembrane region" description="Helical" evidence="1">
    <location>
        <begin position="12"/>
        <end position="34"/>
    </location>
</feature>
<proteinExistence type="predicted"/>
<keyword evidence="1" id="KW-0812">Transmembrane</keyword>
<organism evidence="3 4">
    <name type="scientific">Pseudofulvimonas gallinarii</name>
    <dbReference type="NCBI Taxonomy" id="634155"/>
    <lineage>
        <taxon>Bacteria</taxon>
        <taxon>Pseudomonadati</taxon>
        <taxon>Pseudomonadota</taxon>
        <taxon>Gammaproteobacteria</taxon>
        <taxon>Lysobacterales</taxon>
        <taxon>Rhodanobacteraceae</taxon>
        <taxon>Pseudofulvimonas</taxon>
    </lineage>
</organism>
<keyword evidence="1" id="KW-1133">Transmembrane helix</keyword>
<dbReference type="AlphaFoldDB" id="A0A4R3L4C0"/>
<dbReference type="SMART" id="SM00450">
    <property type="entry name" value="RHOD"/>
    <property type="match status" value="1"/>
</dbReference>
<gene>
    <name evidence="3" type="ORF">EDC25_12215</name>
</gene>
<keyword evidence="4" id="KW-1185">Reference proteome</keyword>
<reference evidence="3 4" key="1">
    <citation type="submission" date="2019-03" db="EMBL/GenBank/DDBJ databases">
        <title>Genomic Encyclopedia of Type Strains, Phase IV (KMG-IV): sequencing the most valuable type-strain genomes for metagenomic binning, comparative biology and taxonomic classification.</title>
        <authorList>
            <person name="Goeker M."/>
        </authorList>
    </citation>
    <scope>NUCLEOTIDE SEQUENCE [LARGE SCALE GENOMIC DNA]</scope>
    <source>
        <strain evidence="3 4">DSM 21944</strain>
    </source>
</reference>
<dbReference type="SUPFAM" id="SSF52821">
    <property type="entry name" value="Rhodanese/Cell cycle control phosphatase"/>
    <property type="match status" value="1"/>
</dbReference>
<dbReference type="EMBL" id="SMAF01000022">
    <property type="protein sequence ID" value="TCS94419.1"/>
    <property type="molecule type" value="Genomic_DNA"/>
</dbReference>